<dbReference type="RefSeq" id="WP_179207014.1">
    <property type="nucleotide sequence ID" value="NZ_FWFF01000001.1"/>
</dbReference>
<accession>A0A1X6WYS5</accession>
<dbReference type="AlphaFoldDB" id="A0A1X6WYS5"/>
<feature type="domain" description="Phosphomevalonate dehydratase small subunit-like" evidence="2">
    <location>
        <begin position="43"/>
        <end position="123"/>
    </location>
</feature>
<reference evidence="4" key="1">
    <citation type="submission" date="2017-02" db="EMBL/GenBank/DDBJ databases">
        <authorList>
            <person name="Dridi B."/>
        </authorList>
    </citation>
    <scope>NUCLEOTIDE SEQUENCE [LARGE SCALE GENOMIC DNA]</scope>
    <source>
        <strain evidence="4">B Co 03.10</strain>
    </source>
</reference>
<evidence type="ECO:0000256" key="1">
    <source>
        <dbReference type="ARBA" id="ARBA00023239"/>
    </source>
</evidence>
<evidence type="ECO:0000259" key="2">
    <source>
        <dbReference type="Pfam" id="PF01989"/>
    </source>
</evidence>
<sequence>MDGEVDDDVGGELRPVGGSTAALTARVLHPGKGAGRTLSIPPVSFWGGIDGEGRIVDVHHPACGESIVGRALVLSTSKGSSSGSSVLAELIVNGRGPALLVVSEPDAVLVSGCLAAAEISGIRLPVVQVTAEDLERGGGSDLLAVDCVRTEIGALGELHEMSSPHESIVC</sequence>
<protein>
    <submittedName>
        <fullName evidence="3">2-Methylcitrate dehydratase AcnD ## predicted from clustering to proline racemase</fullName>
    </submittedName>
</protein>
<dbReference type="PANTHER" id="PTHR36577">
    <property type="entry name" value="DUF521 DOMAIN PROTEIN (AFU_ORTHOLOGUE AFUA_6G00490)"/>
    <property type="match status" value="1"/>
</dbReference>
<dbReference type="EMBL" id="FWFF01000001">
    <property type="protein sequence ID" value="SLM90136.1"/>
    <property type="molecule type" value="Genomic_DNA"/>
</dbReference>
<dbReference type="Pfam" id="PF01989">
    <property type="entry name" value="AcnX_swivel_put"/>
    <property type="match status" value="1"/>
</dbReference>
<dbReference type="Proteomes" id="UP000196581">
    <property type="component" value="Unassembled WGS sequence"/>
</dbReference>
<proteinExistence type="predicted"/>
<dbReference type="PANTHER" id="PTHR36577:SF3">
    <property type="entry name" value="DUF521 DOMAIN PROTEIN (AFU_ORTHOLOGUE AFUA_6G00490)"/>
    <property type="match status" value="1"/>
</dbReference>
<dbReference type="SUPFAM" id="SSF52016">
    <property type="entry name" value="LeuD/IlvD-like"/>
    <property type="match status" value="1"/>
</dbReference>
<keyword evidence="1" id="KW-0456">Lyase</keyword>
<dbReference type="InterPro" id="IPR002840">
    <property type="entry name" value="PMDh-S-like_dom"/>
</dbReference>
<organism evidence="3 4">
    <name type="scientific">Brevibacterium yomogidense</name>
    <dbReference type="NCBI Taxonomy" id="946573"/>
    <lineage>
        <taxon>Bacteria</taxon>
        <taxon>Bacillati</taxon>
        <taxon>Actinomycetota</taxon>
        <taxon>Actinomycetes</taxon>
        <taxon>Micrococcales</taxon>
        <taxon>Brevibacteriaceae</taxon>
        <taxon>Brevibacterium</taxon>
    </lineage>
</organism>
<evidence type="ECO:0000313" key="3">
    <source>
        <dbReference type="EMBL" id="SLM90136.1"/>
    </source>
</evidence>
<evidence type="ECO:0000313" key="4">
    <source>
        <dbReference type="Proteomes" id="UP000196581"/>
    </source>
</evidence>
<dbReference type="GO" id="GO:0016829">
    <property type="term" value="F:lyase activity"/>
    <property type="evidence" value="ECO:0007669"/>
    <property type="project" value="UniProtKB-KW"/>
</dbReference>
<gene>
    <name evidence="3" type="ORF">FM105_01830</name>
</gene>
<dbReference type="Gene3D" id="3.50.30.10">
    <property type="entry name" value="Phosphohistidine domain"/>
    <property type="match status" value="1"/>
</dbReference>
<keyword evidence="4" id="KW-1185">Reference proteome</keyword>
<name>A0A1X6WYS5_9MICO</name>